<dbReference type="AlphaFoldDB" id="A0AAV4AYF7"/>
<reference evidence="1 2" key="1">
    <citation type="journal article" date="2021" name="Elife">
        <title>Chloroplast acquisition without the gene transfer in kleptoplastic sea slugs, Plakobranchus ocellatus.</title>
        <authorList>
            <person name="Maeda T."/>
            <person name="Takahashi S."/>
            <person name="Yoshida T."/>
            <person name="Shimamura S."/>
            <person name="Takaki Y."/>
            <person name="Nagai Y."/>
            <person name="Toyoda A."/>
            <person name="Suzuki Y."/>
            <person name="Arimoto A."/>
            <person name="Ishii H."/>
            <person name="Satoh N."/>
            <person name="Nishiyama T."/>
            <person name="Hasebe M."/>
            <person name="Maruyama T."/>
            <person name="Minagawa J."/>
            <person name="Obokata J."/>
            <person name="Shigenobu S."/>
        </authorList>
    </citation>
    <scope>NUCLEOTIDE SEQUENCE [LARGE SCALE GENOMIC DNA]</scope>
</reference>
<dbReference type="Proteomes" id="UP000735302">
    <property type="component" value="Unassembled WGS sequence"/>
</dbReference>
<sequence length="103" mass="11882">MHRYDPESKRGRLWSIGRHRPPMPNTVQSCSFVTPARKALFQVSRTGWKGLVIISMEIQHRERVRELGGILWNLGKLRSGIKLCSLWKRSITAESSATHKWAD</sequence>
<proteinExistence type="predicted"/>
<accession>A0AAV4AYF7</accession>
<gene>
    <name evidence="1" type="ORF">PoB_003859200</name>
</gene>
<dbReference type="EMBL" id="BLXT01004371">
    <property type="protein sequence ID" value="GFO12087.1"/>
    <property type="molecule type" value="Genomic_DNA"/>
</dbReference>
<keyword evidence="2" id="KW-1185">Reference proteome</keyword>
<evidence type="ECO:0000313" key="2">
    <source>
        <dbReference type="Proteomes" id="UP000735302"/>
    </source>
</evidence>
<protein>
    <submittedName>
        <fullName evidence="1">Uncharacterized protein</fullName>
    </submittedName>
</protein>
<evidence type="ECO:0000313" key="1">
    <source>
        <dbReference type="EMBL" id="GFO12087.1"/>
    </source>
</evidence>
<organism evidence="1 2">
    <name type="scientific">Plakobranchus ocellatus</name>
    <dbReference type="NCBI Taxonomy" id="259542"/>
    <lineage>
        <taxon>Eukaryota</taxon>
        <taxon>Metazoa</taxon>
        <taxon>Spiralia</taxon>
        <taxon>Lophotrochozoa</taxon>
        <taxon>Mollusca</taxon>
        <taxon>Gastropoda</taxon>
        <taxon>Heterobranchia</taxon>
        <taxon>Euthyneura</taxon>
        <taxon>Panpulmonata</taxon>
        <taxon>Sacoglossa</taxon>
        <taxon>Placobranchoidea</taxon>
        <taxon>Plakobranchidae</taxon>
        <taxon>Plakobranchus</taxon>
    </lineage>
</organism>
<comment type="caution">
    <text evidence="1">The sequence shown here is derived from an EMBL/GenBank/DDBJ whole genome shotgun (WGS) entry which is preliminary data.</text>
</comment>
<name>A0AAV4AYF7_9GAST</name>